<keyword evidence="2" id="KW-1185">Reference proteome</keyword>
<name>A0ABQ2ESY7_9DEIO</name>
<organism evidence="1 2">
    <name type="scientific">Deinococcus malanensis</name>
    <dbReference type="NCBI Taxonomy" id="1706855"/>
    <lineage>
        <taxon>Bacteria</taxon>
        <taxon>Thermotogati</taxon>
        <taxon>Deinococcota</taxon>
        <taxon>Deinococci</taxon>
        <taxon>Deinococcales</taxon>
        <taxon>Deinococcaceae</taxon>
        <taxon>Deinococcus</taxon>
    </lineage>
</organism>
<protein>
    <recommendedName>
        <fullName evidence="3">Dipeptidylpeptidase IV N-terminal domain-containing protein</fullName>
    </recommendedName>
</protein>
<comment type="caution">
    <text evidence="1">The sequence shown here is derived from an EMBL/GenBank/DDBJ whole genome shotgun (WGS) entry which is preliminary data.</text>
</comment>
<reference evidence="2" key="1">
    <citation type="journal article" date="2019" name="Int. J. Syst. Evol. Microbiol.">
        <title>The Global Catalogue of Microorganisms (GCM) 10K type strain sequencing project: providing services to taxonomists for standard genome sequencing and annotation.</title>
        <authorList>
            <consortium name="The Broad Institute Genomics Platform"/>
            <consortium name="The Broad Institute Genome Sequencing Center for Infectious Disease"/>
            <person name="Wu L."/>
            <person name="Ma J."/>
        </authorList>
    </citation>
    <scope>NUCLEOTIDE SEQUENCE [LARGE SCALE GENOMIC DNA]</scope>
    <source>
        <strain evidence="2">JCM 30331</strain>
    </source>
</reference>
<sequence length="290" mass="32688">MIRPKGPAHTAPAPARIWVLLASEASTAVIFRRGPSRWTHLSLWNTRTDEITQGSWFHGRLYEWMSDLSPDGQHLLYVARNEAKRRVQAAAETFDGEHMWSWTALCRPPRVKALGLWNASDGWSGGGVFTANQALTLNHSARDLKALIQPNGFTAQGVTDRERVDTVLLALKRTGWQVTAWPEQWMGMGEAYPVVLRKRALELRFISSPQYRRYVTYTWHGPDPVPLLEGASWADFDQQGRLVIAQEGRLYAMWGTEARELIDLNVHQPPRHSSAASSDVATPIIQANRS</sequence>
<dbReference type="Proteomes" id="UP000647587">
    <property type="component" value="Unassembled WGS sequence"/>
</dbReference>
<evidence type="ECO:0000313" key="1">
    <source>
        <dbReference type="EMBL" id="GGK24304.1"/>
    </source>
</evidence>
<dbReference type="RefSeq" id="WP_189006820.1">
    <property type="nucleotide sequence ID" value="NZ_BMPP01000006.1"/>
</dbReference>
<dbReference type="EMBL" id="BMPP01000006">
    <property type="protein sequence ID" value="GGK24304.1"/>
    <property type="molecule type" value="Genomic_DNA"/>
</dbReference>
<proteinExistence type="predicted"/>
<evidence type="ECO:0008006" key="3">
    <source>
        <dbReference type="Google" id="ProtNLM"/>
    </source>
</evidence>
<evidence type="ECO:0000313" key="2">
    <source>
        <dbReference type="Proteomes" id="UP000647587"/>
    </source>
</evidence>
<gene>
    <name evidence="1" type="ORF">GCM10008955_17300</name>
</gene>
<accession>A0ABQ2ESY7</accession>